<dbReference type="KEGG" id="bmic:BMR1_03g04222"/>
<dbReference type="RefSeq" id="XP_021338783.1">
    <property type="nucleotide sequence ID" value="XM_021482241.1"/>
</dbReference>
<evidence type="ECO:0000313" key="3">
    <source>
        <dbReference type="Proteomes" id="UP000002899"/>
    </source>
</evidence>
<dbReference type="EMBL" id="LN871598">
    <property type="protein sequence ID" value="SJK86652.1"/>
    <property type="molecule type" value="Genomic_DNA"/>
</dbReference>
<dbReference type="OrthoDB" id="340714at2759"/>
<feature type="compositionally biased region" description="Basic and acidic residues" evidence="1">
    <location>
        <begin position="864"/>
        <end position="886"/>
    </location>
</feature>
<feature type="compositionally biased region" description="Low complexity" evidence="1">
    <location>
        <begin position="847"/>
        <end position="862"/>
    </location>
</feature>
<accession>A0A1R4ACB5</accession>
<protein>
    <submittedName>
        <fullName evidence="2">Uncharacterized protein</fullName>
    </submittedName>
</protein>
<feature type="compositionally biased region" description="Basic and acidic residues" evidence="1">
    <location>
        <begin position="712"/>
        <end position="747"/>
    </location>
</feature>
<feature type="region of interest" description="Disordered" evidence="1">
    <location>
        <begin position="690"/>
        <end position="792"/>
    </location>
</feature>
<reference evidence="2 3" key="3">
    <citation type="journal article" date="2016" name="Sci. Rep.">
        <title>Genome-wide diversity and gene expression profiling of Babesia microti isolates identify polymorphic genes that mediate host-pathogen interactions.</title>
        <authorList>
            <person name="Silva J.C."/>
            <person name="Cornillot E."/>
            <person name="McCracken C."/>
            <person name="Usmani-Brown S."/>
            <person name="Dwivedi A."/>
            <person name="Ifeonu O.O."/>
            <person name="Crabtree J."/>
            <person name="Gotia H.T."/>
            <person name="Virji A.Z."/>
            <person name="Reynes C."/>
            <person name="Colinge J."/>
            <person name="Kumar V."/>
            <person name="Lawres L."/>
            <person name="Pazzi J.E."/>
            <person name="Pablo J.V."/>
            <person name="Hung C."/>
            <person name="Brancato J."/>
            <person name="Kumari P."/>
            <person name="Orvis J."/>
            <person name="Tretina K."/>
            <person name="Chibucos M."/>
            <person name="Ott S."/>
            <person name="Sadzewicz L."/>
            <person name="Sengamalay N."/>
            <person name="Shetty A.C."/>
            <person name="Su Q."/>
            <person name="Tallon L."/>
            <person name="Fraser C.M."/>
            <person name="Frutos R."/>
            <person name="Molina D.M."/>
            <person name="Krause P.J."/>
            <person name="Ben Mamoun C."/>
        </authorList>
    </citation>
    <scope>NUCLEOTIDE SEQUENCE [LARGE SCALE GENOMIC DNA]</scope>
    <source>
        <strain evidence="2 3">RI</strain>
    </source>
</reference>
<dbReference type="Proteomes" id="UP000002899">
    <property type="component" value="Chromosome III"/>
</dbReference>
<organism evidence="2 3">
    <name type="scientific">Babesia microti (strain RI)</name>
    <dbReference type="NCBI Taxonomy" id="1133968"/>
    <lineage>
        <taxon>Eukaryota</taxon>
        <taxon>Sar</taxon>
        <taxon>Alveolata</taxon>
        <taxon>Apicomplexa</taxon>
        <taxon>Aconoidasida</taxon>
        <taxon>Piroplasmida</taxon>
        <taxon>Babesiidae</taxon>
        <taxon>Babesia</taxon>
    </lineage>
</organism>
<feature type="region of interest" description="Disordered" evidence="1">
    <location>
        <begin position="284"/>
        <end position="304"/>
    </location>
</feature>
<dbReference type="VEuPathDB" id="PiroplasmaDB:BMR1_03g04222"/>
<reference evidence="2 3" key="1">
    <citation type="journal article" date="2012" name="Nucleic Acids Res.">
        <title>Sequencing of the smallest Apicomplexan genome from the human pathogen Babesia microti.</title>
        <authorList>
            <person name="Cornillot E."/>
            <person name="Hadj-Kaddour K."/>
            <person name="Dassouli A."/>
            <person name="Noel B."/>
            <person name="Ranwez V."/>
            <person name="Vacherie B."/>
            <person name="Augagneur Y."/>
            <person name="Bres V."/>
            <person name="Duclos A."/>
            <person name="Randazzo S."/>
            <person name="Carcy B."/>
            <person name="Debierre-Grockiego F."/>
            <person name="Delbecq S."/>
            <person name="Moubri-Menage K."/>
            <person name="Shams-Eldin H."/>
            <person name="Usmani-Brown S."/>
            <person name="Bringaud F."/>
            <person name="Wincker P."/>
            <person name="Vivares C.P."/>
            <person name="Schwarz R.T."/>
            <person name="Schetters T.P."/>
            <person name="Krause P.J."/>
            <person name="Gorenflot A."/>
            <person name="Berry V."/>
            <person name="Barbe V."/>
            <person name="Ben Mamoun C."/>
        </authorList>
    </citation>
    <scope>NUCLEOTIDE SEQUENCE [LARGE SCALE GENOMIC DNA]</scope>
    <source>
        <strain evidence="2 3">RI</strain>
    </source>
</reference>
<proteinExistence type="predicted"/>
<evidence type="ECO:0000313" key="2">
    <source>
        <dbReference type="EMBL" id="SJK86652.1"/>
    </source>
</evidence>
<feature type="region of interest" description="Disordered" evidence="1">
    <location>
        <begin position="844"/>
        <end position="904"/>
    </location>
</feature>
<feature type="compositionally biased region" description="Low complexity" evidence="1">
    <location>
        <begin position="691"/>
        <end position="711"/>
    </location>
</feature>
<feature type="compositionally biased region" description="Basic and acidic residues" evidence="1">
    <location>
        <begin position="1095"/>
        <end position="1118"/>
    </location>
</feature>
<feature type="region of interest" description="Disordered" evidence="1">
    <location>
        <begin position="1083"/>
        <end position="1122"/>
    </location>
</feature>
<keyword evidence="3" id="KW-1185">Reference proteome</keyword>
<dbReference type="GeneID" id="24425492"/>
<evidence type="ECO:0000256" key="1">
    <source>
        <dbReference type="SAM" id="MobiDB-lite"/>
    </source>
</evidence>
<reference evidence="2 3" key="2">
    <citation type="journal article" date="2013" name="PLoS ONE">
        <title>Whole genome mapping and re-organization of the nuclear and mitochondrial genomes of Babesia microti isolates.</title>
        <authorList>
            <person name="Cornillot E."/>
            <person name="Dassouli A."/>
            <person name="Garg A."/>
            <person name="Pachikara N."/>
            <person name="Randazzo S."/>
            <person name="Depoix D."/>
            <person name="Carcy B."/>
            <person name="Delbecq S."/>
            <person name="Frutos R."/>
            <person name="Silva J.C."/>
            <person name="Sutton R."/>
            <person name="Krause P.J."/>
            <person name="Mamoun C.B."/>
        </authorList>
    </citation>
    <scope>NUCLEOTIDE SEQUENCE [LARGE SCALE GENOMIC DNA]</scope>
    <source>
        <strain evidence="2 3">RI</strain>
    </source>
</reference>
<sequence length="1467" mass="163635">MECLSDPPAQAGAANQTELYVKFGETYYSEEVVPHDFTWYASDGTLRRYVKDFLLYNPKGERLLRLEIELKSLGLYGISNDYSGLENAILFAKAHNMAQVHSYSELVHANHPSLARCTGPQAKSAGRAKVPKPHRSFSLRAIIHEWFIDYAEERQGQAFLWVISRNDIFYRLEAPAGRYASAFSNFSIKSDIIRQFMGAYLSTDRPLVNVAQDYLEANEDKLLCNDHTNTELANQILVFLLSEIKYFQLIPRHKTLMGKDVTTLINCVPGSELALRHKLRLSKVPDAPPVRPPKRRARQRPAPAGRLGLYEQLPRREFPPEYQHQHMLLPQDFDYDAYSTHTEYEEAMRGQSQLPLVDEAHLRLDNRLYFRRDLPLRSLAPYPAPDILDLWQFLRSYRPFLRLPYLPTLPALEATLLSDPSTGPVDPPDHPEWGRLRLESSSLCTSVKELIFSQADSQGLDQVVKSLDMFALPHPLLPCIIGRLVSLYIPSTRVEIECREIPGLSKQDAEMCEEILTSVDGTDKKWLRRFRRVLRLLAVAPQEGEIQIVIDRPHVQEKIPLSQLYPDLTHAHKPLQLVDQDLQIEYEGLLEADIPPHTLTECIWPLLLRRHLFLVSHKLRRVYTFTDGEVVQGAYVDTWEPSANGNPHRHFSLNWPRLSLSDKLKLLLELASKAIQSPQAQAYIAECVSRGASTPSGGSAPTTPSAASTPEVKAKEGGSKAKGEGSEPKREGSEPKGEGSEPKEGGSKAKGGGSEAKQGRSKAKEGKSELNQGVVGARPPQGKGGGKRAERVANSDEFHLRAELLGEDRFFNRYIYFGEAAGCNRVFVQFLPREGVPDKWLDRPVLPSGGPAPATPSAASAPEVKAKGEGSEPMEGKPEANQEKPEVNQGVVGAGPPLGGQTQRVRRKVVRMDAGFESNRKRAKEDASLGLADLHPTALKAKPHRRPRLLESLAFFCRMPTHFDSTDDYDEFIRVLAPRMRYGYIGGGAHAKKFVARLCHRSLREKALAGRLDRVAALLDKPLDMCYVWPSVLAAQVWCLTLHLLSFERELLAKIGRADSCRGLAAEILCDVLLRGGPAPTTPCTASVQEARGGGSEEKEGGAEVNRENPEPNREKPEVNQGVVGAGPPLAITGKMCMLLRRLHDALLALHERYRGLGILKEEWDHTRWEMELETVPHIMPTLSVEAVAVFALFWRRVERNLGDLEWLRSTLPISPFGRTEPLDDPSVLTPGSRVFVFTTPLAAPAEAYGTHGAGAAADLQGCGALEFATVLRAWKVRTPAEDAASAGHYYAILIRTSPLDVHEFIAGVFPELEDEEKSTRASGLYEMVGEILTQHDKTRSKSECSVAQCSTTGAAPQPVQRELLIRLPQGIDQCVISLDKMKCSLAGRWRRSMKFRFSDVIHKDCEKFTGFISRIDYAAVDPWLNVHVEWDRPKPGHPVLGRDRLNIWQLAPAKASHKRELCDDTG</sequence>
<name>A0A1R4ACB5_BABMR</name>
<gene>
    <name evidence="2" type="ORF">BMR1_03g04222</name>
</gene>